<proteinExistence type="predicted"/>
<accession>A0ABQ3N114</accession>
<dbReference type="EMBL" id="BNAR01000018">
    <property type="protein sequence ID" value="GHH57813.1"/>
    <property type="molecule type" value="Genomic_DNA"/>
</dbReference>
<evidence type="ECO:0000313" key="1">
    <source>
        <dbReference type="EMBL" id="GHH57813.1"/>
    </source>
</evidence>
<name>A0ABQ3N114_9PSEU</name>
<reference evidence="2" key="1">
    <citation type="journal article" date="2019" name="Int. J. Syst. Evol. Microbiol.">
        <title>The Global Catalogue of Microorganisms (GCM) 10K type strain sequencing project: providing services to taxonomists for standard genome sequencing and annotation.</title>
        <authorList>
            <consortium name="The Broad Institute Genomics Platform"/>
            <consortium name="The Broad Institute Genome Sequencing Center for Infectious Disease"/>
            <person name="Wu L."/>
            <person name="Ma J."/>
        </authorList>
    </citation>
    <scope>NUCLEOTIDE SEQUENCE [LARGE SCALE GENOMIC DNA]</scope>
    <source>
        <strain evidence="2">CGMCC 4.7367</strain>
    </source>
</reference>
<comment type="caution">
    <text evidence="1">The sequence shown here is derived from an EMBL/GenBank/DDBJ whole genome shotgun (WGS) entry which is preliminary data.</text>
</comment>
<dbReference type="RefSeq" id="WP_191304446.1">
    <property type="nucleotide sequence ID" value="NZ_BNAR01000018.1"/>
</dbReference>
<gene>
    <name evidence="1" type="ORF">GCM10017774_78140</name>
</gene>
<organism evidence="1 2">
    <name type="scientific">Lentzea cavernae</name>
    <dbReference type="NCBI Taxonomy" id="2020703"/>
    <lineage>
        <taxon>Bacteria</taxon>
        <taxon>Bacillati</taxon>
        <taxon>Actinomycetota</taxon>
        <taxon>Actinomycetes</taxon>
        <taxon>Pseudonocardiales</taxon>
        <taxon>Pseudonocardiaceae</taxon>
        <taxon>Lentzea</taxon>
    </lineage>
</organism>
<dbReference type="Proteomes" id="UP000605568">
    <property type="component" value="Unassembled WGS sequence"/>
</dbReference>
<evidence type="ECO:0000313" key="2">
    <source>
        <dbReference type="Proteomes" id="UP000605568"/>
    </source>
</evidence>
<sequence>MYPWGSRLANNHPIRRRWNEARACGWDLRARTLELLRERPLNKDQMFWRLREDRYPAWSLQEHWDQLDPMLNDLVLDGHVERLSQDDAVTAGGLVEKPTDSWWSWWRLTTAARDSEVA</sequence>
<protein>
    <recommendedName>
        <fullName evidence="3">Winged helix-turn-helix domain-containing protein</fullName>
    </recommendedName>
</protein>
<evidence type="ECO:0008006" key="3">
    <source>
        <dbReference type="Google" id="ProtNLM"/>
    </source>
</evidence>
<keyword evidence="2" id="KW-1185">Reference proteome</keyword>